<dbReference type="InterPro" id="IPR038726">
    <property type="entry name" value="PDDEXK_AddAB-type"/>
</dbReference>
<gene>
    <name evidence="2" type="ORF">H0A68_16885</name>
</gene>
<proteinExistence type="predicted"/>
<evidence type="ECO:0000259" key="1">
    <source>
        <dbReference type="Pfam" id="PF12705"/>
    </source>
</evidence>
<name>A0A853FJJ9_9BURK</name>
<dbReference type="OrthoDB" id="9761147at2"/>
<keyword evidence="3" id="KW-1185">Reference proteome</keyword>
<accession>A0A853FJJ9</accession>
<sequence>MEDLDTIELDALARWPAHQTLILTVNNRHARRVLAELTSTLTEGRRVMAAPEVVPLSGWVNRLAEQLAFDPNASQPLHTVDAFGAHWLWQRVIGDIESEAGHGLLDVSQAAKFAAEADRLMDDWRIKVPAGQETAEYLHFLTWRNAYRNSLAELDAEDGNMLWERVCGALEDERLDVPIGALVLAGFNELAPRLRAMIAALQRRGIQVVALRNSAIPAGACRWLQVPEPDAEWRLAAAWAARQLSAHPQGRYAIIAARLEEDSALAHRCLREHLAPQTPYNIAVARPLSEWPLARAALAWLRVLARFDRDGVCPVAELGQALLAGGCVASRAERAGRARLDALWRRRGTVSISVQAFGEQLMRHAPQLAAAWQQCWLDLAATPCDGTAHGWRQQFRTCLITLGFPGSGMLDSHAFQSVEAFERLLERMAHLSPVVGVLSRYAASVLLRRLADETPFQPQRDPAARLDVLGFLESEGGRWDGVWVLGLTDEVLPAPARPNPFIPLQALRDAEAPRATPERELHWAHTLYAALLKCAPEVWLSHAQYEGERLLRPSPFVAQAAKCESEPWMDAVLARAQASFENVPMERILDERGPALVRGARTRGGIGVIDTQARNPLWAFAKYRLGASALPAYADIFDQNARGLLLHKAAELLWRMLRDQAELWAAHETGRLVALLEEVVAQAAKEHLPEYGPRLKELEMHRARSVLMAWVMHELARTPFRVLEVEKNCEWNHGALSLSLRVDRIDALLDDRLVVIDYKSGGGNVEPRADWMRERPVGLQLPFYASVLAGNSDAVAAMALVKLHARGIEARGLQDGDCGMEGMATLDDWPAFAGRSWRDVMLLWRTTINDLAEEYVSGVAINTYLRAEDMRYCDVLPFLRLNEEYPDDTQAAQ</sequence>
<evidence type="ECO:0000313" key="3">
    <source>
        <dbReference type="Proteomes" id="UP000580517"/>
    </source>
</evidence>
<dbReference type="Proteomes" id="UP000580517">
    <property type="component" value="Unassembled WGS sequence"/>
</dbReference>
<dbReference type="SUPFAM" id="SSF52540">
    <property type="entry name" value="P-loop containing nucleoside triphosphate hydrolases"/>
    <property type="match status" value="1"/>
</dbReference>
<comment type="caution">
    <text evidence="2">The sequence shown here is derived from an EMBL/GenBank/DDBJ whole genome shotgun (WGS) entry which is preliminary data.</text>
</comment>
<dbReference type="RefSeq" id="WP_129970889.1">
    <property type="nucleotide sequence ID" value="NZ_JACCEW010000006.1"/>
</dbReference>
<reference evidence="2 3" key="1">
    <citation type="submission" date="2020-07" db="EMBL/GenBank/DDBJ databases">
        <title>Taxonomic revisions and descriptions of new bacterial species based on genomic comparisons in the high-G+C-content subgroup of the family Alcaligenaceae.</title>
        <authorList>
            <person name="Szabo A."/>
            <person name="Felfoldi T."/>
        </authorList>
    </citation>
    <scope>NUCLEOTIDE SEQUENCE [LARGE SCALE GENOMIC DNA]</scope>
    <source>
        <strain evidence="2 3">DSM 25264</strain>
    </source>
</reference>
<dbReference type="InterPro" id="IPR019925">
    <property type="entry name" value="DNA_repair_protein_predicted"/>
</dbReference>
<feature type="domain" description="PD-(D/E)XK endonuclease-like" evidence="1">
    <location>
        <begin position="611"/>
        <end position="809"/>
    </location>
</feature>
<protein>
    <submittedName>
        <fullName evidence="2">PD-(D/E)XK nuclease family protein</fullName>
    </submittedName>
</protein>
<dbReference type="InterPro" id="IPR027417">
    <property type="entry name" value="P-loop_NTPase"/>
</dbReference>
<dbReference type="NCBIfam" id="TIGR03623">
    <property type="entry name" value="probable DNA repair protein"/>
    <property type="match status" value="1"/>
</dbReference>
<dbReference type="Pfam" id="PF12705">
    <property type="entry name" value="PDDEXK_1"/>
    <property type="match status" value="1"/>
</dbReference>
<dbReference type="AlphaFoldDB" id="A0A853FJJ9"/>
<dbReference type="Gene3D" id="3.40.50.300">
    <property type="entry name" value="P-loop containing nucleotide triphosphate hydrolases"/>
    <property type="match status" value="1"/>
</dbReference>
<dbReference type="EMBL" id="JACCEW010000006">
    <property type="protein sequence ID" value="NYT38561.1"/>
    <property type="molecule type" value="Genomic_DNA"/>
</dbReference>
<organism evidence="2 3">
    <name type="scientific">Allopusillimonas soli</name>
    <dbReference type="NCBI Taxonomy" id="659016"/>
    <lineage>
        <taxon>Bacteria</taxon>
        <taxon>Pseudomonadati</taxon>
        <taxon>Pseudomonadota</taxon>
        <taxon>Betaproteobacteria</taxon>
        <taxon>Burkholderiales</taxon>
        <taxon>Alcaligenaceae</taxon>
        <taxon>Allopusillimonas</taxon>
    </lineage>
</organism>
<evidence type="ECO:0000313" key="2">
    <source>
        <dbReference type="EMBL" id="NYT38561.1"/>
    </source>
</evidence>